<reference evidence="1" key="1">
    <citation type="journal article" date="2019" name="Sci. Rep.">
        <title>Draft genome of Tanacetum cinerariifolium, the natural source of mosquito coil.</title>
        <authorList>
            <person name="Yamashiro T."/>
            <person name="Shiraishi A."/>
            <person name="Satake H."/>
            <person name="Nakayama K."/>
        </authorList>
    </citation>
    <scope>NUCLEOTIDE SEQUENCE</scope>
</reference>
<dbReference type="AlphaFoldDB" id="A0A699T557"/>
<feature type="non-terminal residue" evidence="1">
    <location>
        <position position="130"/>
    </location>
</feature>
<proteinExistence type="predicted"/>
<evidence type="ECO:0008006" key="2">
    <source>
        <dbReference type="Google" id="ProtNLM"/>
    </source>
</evidence>
<gene>
    <name evidence="1" type="ORF">Tci_877564</name>
</gene>
<sequence length="130" mass="14632">MINPAVANALRNLTAALRTQITNDIKNGAGPSGGGGGGDAIPHGIHVWIERYTKLKPLAFRSAVTPAEAEDWITHMEKVGGDVFVDTCTWFAFREIFYNRYFPASEQQHYEREYGSICQLDRENYGEYME</sequence>
<protein>
    <recommendedName>
        <fullName evidence="2">Zinc finger, CCHC-type, retrotransposon Gag domain protein</fullName>
    </recommendedName>
</protein>
<organism evidence="1">
    <name type="scientific">Tanacetum cinerariifolium</name>
    <name type="common">Dalmatian daisy</name>
    <name type="synonym">Chrysanthemum cinerariifolium</name>
    <dbReference type="NCBI Taxonomy" id="118510"/>
    <lineage>
        <taxon>Eukaryota</taxon>
        <taxon>Viridiplantae</taxon>
        <taxon>Streptophyta</taxon>
        <taxon>Embryophyta</taxon>
        <taxon>Tracheophyta</taxon>
        <taxon>Spermatophyta</taxon>
        <taxon>Magnoliopsida</taxon>
        <taxon>eudicotyledons</taxon>
        <taxon>Gunneridae</taxon>
        <taxon>Pentapetalae</taxon>
        <taxon>asterids</taxon>
        <taxon>campanulids</taxon>
        <taxon>Asterales</taxon>
        <taxon>Asteraceae</taxon>
        <taxon>Asteroideae</taxon>
        <taxon>Anthemideae</taxon>
        <taxon>Anthemidinae</taxon>
        <taxon>Tanacetum</taxon>
    </lineage>
</organism>
<evidence type="ECO:0000313" key="1">
    <source>
        <dbReference type="EMBL" id="GFD05595.1"/>
    </source>
</evidence>
<comment type="caution">
    <text evidence="1">The sequence shown here is derived from an EMBL/GenBank/DDBJ whole genome shotgun (WGS) entry which is preliminary data.</text>
</comment>
<accession>A0A699T557</accession>
<dbReference type="EMBL" id="BKCJ011219369">
    <property type="protein sequence ID" value="GFD05595.1"/>
    <property type="molecule type" value="Genomic_DNA"/>
</dbReference>
<name>A0A699T557_TANCI</name>